<accession>A0A1D3L9T1</accession>
<reference evidence="1 2" key="1">
    <citation type="submission" date="2016-08" db="EMBL/GenBank/DDBJ databases">
        <authorList>
            <consortium name="Pathogen Informatics"/>
        </authorList>
    </citation>
    <scope>NUCLEOTIDE SEQUENCE [LARGE SCALE GENOMIC DNA]</scope>
    <source>
        <strain evidence="1 2">CB</strain>
    </source>
</reference>
<evidence type="ECO:0000313" key="2">
    <source>
        <dbReference type="Proteomes" id="UP000195489"/>
    </source>
</evidence>
<protein>
    <submittedName>
        <fullName evidence="1">Uncharacterized protein</fullName>
    </submittedName>
</protein>
<name>A0A1D3L9T1_PLACU</name>
<dbReference type="EMBL" id="FMIM01000373">
    <property type="protein sequence ID" value="SCL92150.1"/>
    <property type="molecule type" value="Genomic_DNA"/>
</dbReference>
<evidence type="ECO:0000313" key="1">
    <source>
        <dbReference type="EMBL" id="SCL92150.1"/>
    </source>
</evidence>
<sequence>MFEEVYSLFGIDKRLQRKDLSEKPKKIKKKTNHYI</sequence>
<proteinExistence type="predicted"/>
<dbReference type="Proteomes" id="UP000195489">
    <property type="component" value="Unassembled WGS sequence"/>
</dbReference>
<dbReference type="AlphaFoldDB" id="A0A1D3L9T1"/>
<gene>
    <name evidence="1" type="ORF">PCHCB_000543500</name>
</gene>
<organism evidence="1 2">
    <name type="scientific">Plasmodium chabaudi chabaudi</name>
    <dbReference type="NCBI Taxonomy" id="31271"/>
    <lineage>
        <taxon>Eukaryota</taxon>
        <taxon>Sar</taxon>
        <taxon>Alveolata</taxon>
        <taxon>Apicomplexa</taxon>
        <taxon>Aconoidasida</taxon>
        <taxon>Haemosporida</taxon>
        <taxon>Plasmodiidae</taxon>
        <taxon>Plasmodium</taxon>
        <taxon>Plasmodium (Vinckeia)</taxon>
    </lineage>
</organism>